<organism evidence="1 2">
    <name type="scientific">Flavobacterium cerinum</name>
    <dbReference type="NCBI Taxonomy" id="2502784"/>
    <lineage>
        <taxon>Bacteria</taxon>
        <taxon>Pseudomonadati</taxon>
        <taxon>Bacteroidota</taxon>
        <taxon>Flavobacteriia</taxon>
        <taxon>Flavobacteriales</taxon>
        <taxon>Flavobacteriaceae</taxon>
        <taxon>Flavobacterium</taxon>
    </lineage>
</organism>
<reference evidence="1" key="1">
    <citation type="submission" date="2022-07" db="EMBL/GenBank/DDBJ databases">
        <title>Isolation, identification, and degradation of a PFOSA degrading strain from sewage treatment plant.</title>
        <authorList>
            <person name="Zhang L."/>
            <person name="Huo Y."/>
        </authorList>
    </citation>
    <scope>NUCLEOTIDE SEQUENCE</scope>
    <source>
        <strain evidence="1">C1</strain>
    </source>
</reference>
<evidence type="ECO:0000313" key="1">
    <source>
        <dbReference type="EMBL" id="UUC46721.1"/>
    </source>
</evidence>
<gene>
    <name evidence="1" type="ORF">NOX80_05855</name>
</gene>
<proteinExistence type="predicted"/>
<accession>A0ABY5IWF7</accession>
<dbReference type="EMBL" id="CP101751">
    <property type="protein sequence ID" value="UUC46721.1"/>
    <property type="molecule type" value="Genomic_DNA"/>
</dbReference>
<sequence length="126" mass="15485">MENSAFKSKIEFEKYLEDNFNYHTVSKMNFDDYRIFVIELFSRLYELKKNGLEKEHIYDFVNKYYSNVMENADDSDIMFERRFSAVIEELSEFCSSPFFWDSDLDVYFKKWDKLFQIDWFKNINLG</sequence>
<dbReference type="Proteomes" id="UP001059844">
    <property type="component" value="Chromosome"/>
</dbReference>
<dbReference type="RefSeq" id="WP_256552378.1">
    <property type="nucleotide sequence ID" value="NZ_CP101751.1"/>
</dbReference>
<protein>
    <submittedName>
        <fullName evidence="1">Uncharacterized protein</fullName>
    </submittedName>
</protein>
<evidence type="ECO:0000313" key="2">
    <source>
        <dbReference type="Proteomes" id="UP001059844"/>
    </source>
</evidence>
<name>A0ABY5IWF7_9FLAO</name>
<keyword evidence="2" id="KW-1185">Reference proteome</keyword>